<protein>
    <submittedName>
        <fullName evidence="3">DUF2406 superfamily domain-containing protein</fullName>
    </submittedName>
</protein>
<accession>F0UJ58</accession>
<sequence length="446" mass="48819">MAVQSHDSPKRSRVLSLTSSSGKSEKSRKSSGSQHKIKLTETHEEKEAYRPRTYADPTRAIQELQPAAVALQKSNLESLRAIQHKDIYGNPITDPDLSNPTRHRFERPLDTIRSFEAAIDGSYLNRRVSYIRGDESANGGYSRRSSYFGDRGGGYGNHRIGGYNEQANYSNHRLAPSRPDSFAESYGGGNYNGYNNGYNNNNSNNNSNNGYQPRTPRHGGRMNPDQHMQGYNNINNNNKNNNNSYQSQQQSQYPPGDNYNYPSPSGAGADAYADPNNTGDDNNNPPYRQQPQQLPPQPPPHQQNQPQSPRHQTLAETYGFNGFGDAPDLDSPQSPHGANSRGRTNNDGYYQDPHNNNNSSSADYGNNSGSNNNNNNYFNNNQASAAPPSVPAKDIARKPVAAFSLSPSDSPSSTANTGAIAGSPTAAAAASSSGKRMSFFRRFNKS</sequence>
<evidence type="ECO:0000313" key="2">
    <source>
        <dbReference type="EMBL" id="EGC45708.1"/>
    </source>
</evidence>
<feature type="compositionally biased region" description="Low complexity" evidence="1">
    <location>
        <begin position="302"/>
        <end position="312"/>
    </location>
</feature>
<name>F0UJ58_AJEC8</name>
<dbReference type="InterPro" id="IPR018809">
    <property type="entry name" value="DUF2406"/>
</dbReference>
<feature type="compositionally biased region" description="Polar residues" evidence="1">
    <location>
        <begin position="331"/>
        <end position="348"/>
    </location>
</feature>
<reference evidence="4" key="1">
    <citation type="submission" date="2008-07" db="EMBL/GenBank/DDBJ databases">
        <title>Annotation of Ajellomyces capsulatus strain H88.</title>
        <authorList>
            <person name="Champion M."/>
            <person name="Cuomo C."/>
            <person name="Ma L.-J."/>
            <person name="Henn M.R."/>
            <person name="Sil A."/>
            <person name="Goldman B."/>
            <person name="Young S.K."/>
            <person name="Kodira C.D."/>
            <person name="Zeng Q."/>
            <person name="Koehrsen M."/>
            <person name="Alvarado L."/>
            <person name="Berlin A."/>
            <person name="Borenstein D."/>
            <person name="Chen Z."/>
            <person name="Engels R."/>
            <person name="Freedman E."/>
            <person name="Gellesch M."/>
            <person name="Goldberg J."/>
            <person name="Griggs A."/>
            <person name="Gujja S."/>
            <person name="Heiman D."/>
            <person name="Hepburn T."/>
            <person name="Howarth C."/>
            <person name="Jen D."/>
            <person name="Larson L."/>
            <person name="Lewis B."/>
            <person name="Mehta T."/>
            <person name="Park D."/>
            <person name="Pearson M."/>
            <person name="Roberts A."/>
            <person name="Saif S."/>
            <person name="Shea T."/>
            <person name="Shenoy N."/>
            <person name="Sisk P."/>
            <person name="Stolte C."/>
            <person name="Sykes S."/>
            <person name="Walk T."/>
            <person name="White J."/>
            <person name="Yandava C."/>
            <person name="Klein B."/>
            <person name="McEwen J.G."/>
            <person name="Puccia R."/>
            <person name="Goldman G.H."/>
            <person name="Felipe M.S."/>
            <person name="Nino-Vega G."/>
            <person name="San-Blas G."/>
            <person name="Taylor J."/>
            <person name="Mendoza L."/>
            <person name="Galagan J."/>
            <person name="Nusbaum C."/>
            <person name="Birren B."/>
        </authorList>
    </citation>
    <scope>NUCLEOTIDE SEQUENCE [LARGE SCALE GENOMIC DNA]</scope>
    <source>
        <strain evidence="4">H88</strain>
    </source>
</reference>
<proteinExistence type="predicted"/>
<dbReference type="Pfam" id="PF10295">
    <property type="entry name" value="DUF2406"/>
    <property type="match status" value="1"/>
</dbReference>
<evidence type="ECO:0000313" key="3">
    <source>
        <dbReference type="EMBL" id="QSS56358.1"/>
    </source>
</evidence>
<dbReference type="Proteomes" id="UP000008142">
    <property type="component" value="Unassembled WGS sequence"/>
</dbReference>
<feature type="compositionally biased region" description="Low complexity" evidence="1">
    <location>
        <begin position="231"/>
        <end position="253"/>
    </location>
</feature>
<feature type="compositionally biased region" description="Basic and acidic residues" evidence="1">
    <location>
        <begin position="38"/>
        <end position="50"/>
    </location>
</feature>
<feature type="region of interest" description="Disordered" evidence="1">
    <location>
        <begin position="193"/>
        <end position="446"/>
    </location>
</feature>
<dbReference type="AlphaFoldDB" id="F0UJ58"/>
<dbReference type="PANTHER" id="PTHR28186:SF1">
    <property type="entry name" value="MEIOTICALLY UP-REGULATED GENE 9 PROTEIN"/>
    <property type="match status" value="1"/>
</dbReference>
<feature type="region of interest" description="Disordered" evidence="1">
    <location>
        <begin position="1"/>
        <end position="52"/>
    </location>
</feature>
<evidence type="ECO:0000313" key="4">
    <source>
        <dbReference type="Proteomes" id="UP000008142"/>
    </source>
</evidence>
<gene>
    <name evidence="2" type="ORF">HCEG_04922</name>
    <name evidence="3" type="ORF">I7I53_04546</name>
</gene>
<dbReference type="OMA" id="HRIGGYN"/>
<dbReference type="Proteomes" id="UP000663419">
    <property type="component" value="Chromosome 5"/>
</dbReference>
<dbReference type="EMBL" id="CP069106">
    <property type="protein sequence ID" value="QSS56358.1"/>
    <property type="molecule type" value="Genomic_DNA"/>
</dbReference>
<dbReference type="OrthoDB" id="5330253at2759"/>
<feature type="compositionally biased region" description="Low complexity" evidence="1">
    <location>
        <begin position="404"/>
        <end position="434"/>
    </location>
</feature>
<evidence type="ECO:0000256" key="1">
    <source>
        <dbReference type="SAM" id="MobiDB-lite"/>
    </source>
</evidence>
<dbReference type="PANTHER" id="PTHR28186">
    <property type="entry name" value="MEIOTICALLY UP-REGULATED GENE 9 PROTEIN"/>
    <property type="match status" value="1"/>
</dbReference>
<dbReference type="EMBL" id="DS990639">
    <property type="protein sequence ID" value="EGC45708.1"/>
    <property type="molecule type" value="Genomic_DNA"/>
</dbReference>
<feature type="compositionally biased region" description="Low complexity" evidence="1">
    <location>
        <begin position="274"/>
        <end position="292"/>
    </location>
</feature>
<feature type="compositionally biased region" description="Low complexity" evidence="1">
    <location>
        <begin position="355"/>
        <end position="386"/>
    </location>
</feature>
<dbReference type="HOGENOM" id="CLU_037541_1_0_1"/>
<organism evidence="4">
    <name type="scientific">Ajellomyces capsulatus (strain H88)</name>
    <name type="common">Darling's disease fungus</name>
    <name type="synonym">Histoplasma capsulatum</name>
    <dbReference type="NCBI Taxonomy" id="544711"/>
    <lineage>
        <taxon>Eukaryota</taxon>
        <taxon>Fungi</taxon>
        <taxon>Dikarya</taxon>
        <taxon>Ascomycota</taxon>
        <taxon>Pezizomycotina</taxon>
        <taxon>Eurotiomycetes</taxon>
        <taxon>Eurotiomycetidae</taxon>
        <taxon>Onygenales</taxon>
        <taxon>Ajellomycetaceae</taxon>
        <taxon>Histoplasma</taxon>
    </lineage>
</organism>
<feature type="compositionally biased region" description="Low complexity" evidence="1">
    <location>
        <begin position="193"/>
        <end position="211"/>
    </location>
</feature>
<reference evidence="3" key="2">
    <citation type="submission" date="2021-01" db="EMBL/GenBank/DDBJ databases">
        <title>Chromosome-level genome assembly of a human fungal pathogen reveals clustering of transcriptionally co-regulated genes.</title>
        <authorList>
            <person name="Voorhies M."/>
            <person name="Cohen S."/>
            <person name="Shea T.P."/>
            <person name="Petrus S."/>
            <person name="Munoz J.F."/>
            <person name="Poplawski S."/>
            <person name="Goldman W.E."/>
            <person name="Michael T."/>
            <person name="Cuomo C.A."/>
            <person name="Sil A."/>
            <person name="Beyhan S."/>
        </authorList>
    </citation>
    <scope>NUCLEOTIDE SEQUENCE</scope>
    <source>
        <strain evidence="3">H88</strain>
    </source>
</reference>
<dbReference type="VEuPathDB" id="FungiDB:I7I53_04546"/>